<dbReference type="InterPro" id="IPR052020">
    <property type="entry name" value="Cyclic_di-GMP/3'3'-cGAMP_PDE"/>
</dbReference>
<evidence type="ECO:0000313" key="5">
    <source>
        <dbReference type="Proteomes" id="UP001524478"/>
    </source>
</evidence>
<sequence length="521" mass="59278">MEGTERFCINKSGFWKVLIVDDDNFIHRMLKEINKDLTFEDKGIEFYSAYTSQEAVNILKRNEDIALVLLDVFLEEKDSGLGLAKYIREDMKNTDIRIVLMTGKGSSSLQDEIILNYDINGYENKTDLFSKKMNTVILSSLRSFRDINRIKNNRESMEKVVSSISKLYEKDALNDFLISSLCHLSSLINQCKGRDECNINSFAAVRQGETHIFNIVGGTGKYKDSINKKIRETVSETDLIKANKIYNGGDHELFDNCYIARYKSTAGNEAIIFIENDDNVDYVDMELLDVFHKSISATFDNLCLNLEIEATQKEILYTLGEVTEARSEETGSHVKRVSKYCKLLAEEYGLSQRDTMLLTHASPIHDIGKVAVPDNILLKPGKLTSEEFNVVKTHTTIGYNLLKNSKREILKAASIVAHEHHERYDGKGYPRGLKGEEIHIYGRIAAIADVFDALGSPRVYKKAWVINDILKYFKEESGKHFDPNLVDILFDNLDKFLEIKEKYSDENAKVIGQASDNNNES</sequence>
<dbReference type="SUPFAM" id="SSF52172">
    <property type="entry name" value="CheY-like"/>
    <property type="match status" value="1"/>
</dbReference>
<feature type="domain" description="HD-GYP" evidence="3">
    <location>
        <begin position="308"/>
        <end position="505"/>
    </location>
</feature>
<evidence type="ECO:0000256" key="1">
    <source>
        <dbReference type="PROSITE-ProRule" id="PRU00169"/>
    </source>
</evidence>
<dbReference type="SUPFAM" id="SSF109604">
    <property type="entry name" value="HD-domain/PDEase-like"/>
    <property type="match status" value="1"/>
</dbReference>
<dbReference type="Gene3D" id="3.40.50.2300">
    <property type="match status" value="1"/>
</dbReference>
<accession>A0ABT1S9R5</accession>
<keyword evidence="5" id="KW-1185">Reference proteome</keyword>
<dbReference type="Pfam" id="PF00072">
    <property type="entry name" value="Response_reg"/>
    <property type="match status" value="1"/>
</dbReference>
<protein>
    <submittedName>
        <fullName evidence="4">DUF3369 domain-containing protein</fullName>
    </submittedName>
</protein>
<dbReference type="PROSITE" id="PS50110">
    <property type="entry name" value="RESPONSE_REGULATORY"/>
    <property type="match status" value="1"/>
</dbReference>
<dbReference type="CDD" id="cd00077">
    <property type="entry name" value="HDc"/>
    <property type="match status" value="1"/>
</dbReference>
<name>A0ABT1S9R5_9FIRM</name>
<organism evidence="4 5">
    <name type="scientific">Tissierella carlieri</name>
    <dbReference type="NCBI Taxonomy" id="689904"/>
    <lineage>
        <taxon>Bacteria</taxon>
        <taxon>Bacillati</taxon>
        <taxon>Bacillota</taxon>
        <taxon>Tissierellia</taxon>
        <taxon>Tissierellales</taxon>
        <taxon>Tissierellaceae</taxon>
        <taxon>Tissierella</taxon>
    </lineage>
</organism>
<feature type="modified residue" description="4-aspartylphosphate" evidence="1">
    <location>
        <position position="71"/>
    </location>
</feature>
<dbReference type="InterPro" id="IPR003607">
    <property type="entry name" value="HD/PDEase_dom"/>
</dbReference>
<dbReference type="Pfam" id="PF11849">
    <property type="entry name" value="DUF3369"/>
    <property type="match status" value="1"/>
</dbReference>
<dbReference type="PROSITE" id="PS51832">
    <property type="entry name" value="HD_GYP"/>
    <property type="match status" value="1"/>
</dbReference>
<evidence type="ECO:0000259" key="2">
    <source>
        <dbReference type="PROSITE" id="PS50110"/>
    </source>
</evidence>
<dbReference type="EMBL" id="JANGAC010000005">
    <property type="protein sequence ID" value="MCQ4923211.1"/>
    <property type="molecule type" value="Genomic_DNA"/>
</dbReference>
<dbReference type="RefSeq" id="WP_256311242.1">
    <property type="nucleotide sequence ID" value="NZ_JANGAC010000005.1"/>
</dbReference>
<dbReference type="Gene3D" id="1.10.3210.10">
    <property type="entry name" value="Hypothetical protein af1432"/>
    <property type="match status" value="1"/>
</dbReference>
<dbReference type="PANTHER" id="PTHR45228:SF9">
    <property type="entry name" value="3'3'-CGAMP-SPECIFIC PHOSPHODIESTERASE 2"/>
    <property type="match status" value="1"/>
</dbReference>
<evidence type="ECO:0000259" key="3">
    <source>
        <dbReference type="PROSITE" id="PS51832"/>
    </source>
</evidence>
<dbReference type="InterPro" id="IPR021800">
    <property type="entry name" value="DUF3369"/>
</dbReference>
<keyword evidence="1" id="KW-0597">Phosphoprotein</keyword>
<proteinExistence type="predicted"/>
<feature type="domain" description="Response regulatory" evidence="2">
    <location>
        <begin position="16"/>
        <end position="140"/>
    </location>
</feature>
<dbReference type="InterPro" id="IPR011006">
    <property type="entry name" value="CheY-like_superfamily"/>
</dbReference>
<dbReference type="Pfam" id="PF13487">
    <property type="entry name" value="HD_5"/>
    <property type="match status" value="1"/>
</dbReference>
<dbReference type="PANTHER" id="PTHR45228">
    <property type="entry name" value="CYCLIC DI-GMP PHOSPHODIESTERASE TM_0186-RELATED"/>
    <property type="match status" value="1"/>
</dbReference>
<dbReference type="Proteomes" id="UP001524478">
    <property type="component" value="Unassembled WGS sequence"/>
</dbReference>
<dbReference type="SMART" id="SM00448">
    <property type="entry name" value="REC"/>
    <property type="match status" value="1"/>
</dbReference>
<evidence type="ECO:0000313" key="4">
    <source>
        <dbReference type="EMBL" id="MCQ4923211.1"/>
    </source>
</evidence>
<reference evidence="4 5" key="1">
    <citation type="submission" date="2022-06" db="EMBL/GenBank/DDBJ databases">
        <title>Isolation of gut microbiota from human fecal samples.</title>
        <authorList>
            <person name="Pamer E.G."/>
            <person name="Barat B."/>
            <person name="Waligurski E."/>
            <person name="Medina S."/>
            <person name="Paddock L."/>
            <person name="Mostad J."/>
        </authorList>
    </citation>
    <scope>NUCLEOTIDE SEQUENCE [LARGE SCALE GENOMIC DNA]</scope>
    <source>
        <strain evidence="4 5">DFI.7.95</strain>
    </source>
</reference>
<gene>
    <name evidence="4" type="ORF">NE686_08960</name>
</gene>
<comment type="caution">
    <text evidence="4">The sequence shown here is derived from an EMBL/GenBank/DDBJ whole genome shotgun (WGS) entry which is preliminary data.</text>
</comment>
<dbReference type="SMART" id="SM00471">
    <property type="entry name" value="HDc"/>
    <property type="match status" value="1"/>
</dbReference>
<dbReference type="CDD" id="cd00156">
    <property type="entry name" value="REC"/>
    <property type="match status" value="1"/>
</dbReference>
<dbReference type="InterPro" id="IPR037522">
    <property type="entry name" value="HD_GYP_dom"/>
</dbReference>
<dbReference type="InterPro" id="IPR001789">
    <property type="entry name" value="Sig_transdc_resp-reg_receiver"/>
</dbReference>